<keyword evidence="2" id="KW-1185">Reference proteome</keyword>
<dbReference type="RefSeq" id="WP_149522442.1">
    <property type="nucleotide sequence ID" value="NZ_VTOU01000003.1"/>
</dbReference>
<dbReference type="Proteomes" id="UP000322077">
    <property type="component" value="Unassembled WGS sequence"/>
</dbReference>
<accession>A0A5D9C1N7</accession>
<proteinExistence type="predicted"/>
<dbReference type="AlphaFoldDB" id="A0A5D9C1N7"/>
<sequence length="65" mass="7328">MFLYNPNGDLTVMHMADYNRLGAIVGSLCGERDFQRSCNLPLGCTICSDCRQTAFDIERLEAQRP</sequence>
<dbReference type="EMBL" id="VTOU01000003">
    <property type="protein sequence ID" value="TZG25634.1"/>
    <property type="molecule type" value="Genomic_DNA"/>
</dbReference>
<protein>
    <submittedName>
        <fullName evidence="1">Uncharacterized protein</fullName>
    </submittedName>
</protein>
<reference evidence="1 2" key="1">
    <citation type="submission" date="2019-08" db="EMBL/GenBank/DDBJ databases">
        <authorList>
            <person name="Wang G."/>
            <person name="Xu Z."/>
        </authorList>
    </citation>
    <scope>NUCLEOTIDE SEQUENCE [LARGE SCALE GENOMIC DNA]</scope>
    <source>
        <strain evidence="1 2">ZX</strain>
    </source>
</reference>
<name>A0A5D9C1N7_9SPHN</name>
<organism evidence="1 2">
    <name type="scientific">Sphingomonas montanisoli</name>
    <dbReference type="NCBI Taxonomy" id="2606412"/>
    <lineage>
        <taxon>Bacteria</taxon>
        <taxon>Pseudomonadati</taxon>
        <taxon>Pseudomonadota</taxon>
        <taxon>Alphaproteobacteria</taxon>
        <taxon>Sphingomonadales</taxon>
        <taxon>Sphingomonadaceae</taxon>
        <taxon>Sphingomonas</taxon>
    </lineage>
</organism>
<gene>
    <name evidence="1" type="ORF">FYJ91_11450</name>
</gene>
<comment type="caution">
    <text evidence="1">The sequence shown here is derived from an EMBL/GenBank/DDBJ whole genome shotgun (WGS) entry which is preliminary data.</text>
</comment>
<evidence type="ECO:0000313" key="2">
    <source>
        <dbReference type="Proteomes" id="UP000322077"/>
    </source>
</evidence>
<evidence type="ECO:0000313" key="1">
    <source>
        <dbReference type="EMBL" id="TZG25634.1"/>
    </source>
</evidence>